<dbReference type="Proteomes" id="UP000006294">
    <property type="component" value="Chromosome"/>
</dbReference>
<dbReference type="STRING" id="698758.AXY_15220"/>
<dbReference type="SUPFAM" id="SSF50447">
    <property type="entry name" value="Translation proteins"/>
    <property type="match status" value="1"/>
</dbReference>
<evidence type="ECO:0000259" key="6">
    <source>
        <dbReference type="Pfam" id="PF01782"/>
    </source>
</evidence>
<organism evidence="8 9">
    <name type="scientific">Amphibacillus xylanus (strain ATCC 51415 / DSM 6626 / JCM 7361 / LMG 17667 / NBRC 15112 / Ep01)</name>
    <dbReference type="NCBI Taxonomy" id="698758"/>
    <lineage>
        <taxon>Bacteria</taxon>
        <taxon>Bacillati</taxon>
        <taxon>Bacillota</taxon>
        <taxon>Bacilli</taxon>
        <taxon>Bacillales</taxon>
        <taxon>Bacillaceae</taxon>
        <taxon>Amphibacillus</taxon>
    </lineage>
</organism>
<dbReference type="eggNOG" id="COG0806">
    <property type="taxonomic scope" value="Bacteria"/>
</dbReference>
<comment type="subunit">
    <text evidence="5">Binds ribosomal protein uS19.</text>
</comment>
<dbReference type="PANTHER" id="PTHR33692:SF1">
    <property type="entry name" value="RIBOSOME MATURATION FACTOR RIMM"/>
    <property type="match status" value="1"/>
</dbReference>
<dbReference type="PATRIC" id="fig|698758.3.peg.1518"/>
<dbReference type="PANTHER" id="PTHR33692">
    <property type="entry name" value="RIBOSOME MATURATION FACTOR RIMM"/>
    <property type="match status" value="1"/>
</dbReference>
<accession>K0IYY0</accession>
<dbReference type="RefSeq" id="WP_015010252.1">
    <property type="nucleotide sequence ID" value="NC_018704.1"/>
</dbReference>
<protein>
    <recommendedName>
        <fullName evidence="5">Ribosome maturation factor RimM</fullName>
    </recommendedName>
</protein>
<dbReference type="Pfam" id="PF01782">
    <property type="entry name" value="RimM"/>
    <property type="match status" value="1"/>
</dbReference>
<keyword evidence="2 5" id="KW-0690">Ribosome biogenesis</keyword>
<gene>
    <name evidence="5 8" type="primary">rimM</name>
    <name evidence="8" type="ordered locus">AXY_15220</name>
</gene>
<dbReference type="GO" id="GO:0005840">
    <property type="term" value="C:ribosome"/>
    <property type="evidence" value="ECO:0007669"/>
    <property type="project" value="InterPro"/>
</dbReference>
<keyword evidence="3 5" id="KW-0698">rRNA processing</keyword>
<evidence type="ECO:0000256" key="3">
    <source>
        <dbReference type="ARBA" id="ARBA00022552"/>
    </source>
</evidence>
<dbReference type="NCBIfam" id="TIGR02273">
    <property type="entry name" value="16S_RimM"/>
    <property type="match status" value="1"/>
</dbReference>
<dbReference type="EMBL" id="AP012050">
    <property type="protein sequence ID" value="BAM47654.1"/>
    <property type="molecule type" value="Genomic_DNA"/>
</dbReference>
<proteinExistence type="inferred from homology"/>
<feature type="domain" description="RimM N-terminal" evidence="6">
    <location>
        <begin position="6"/>
        <end position="88"/>
    </location>
</feature>
<comment type="subcellular location">
    <subcellularLocation>
        <location evidence="5">Cytoplasm</location>
    </subcellularLocation>
</comment>
<reference evidence="8 9" key="1">
    <citation type="submission" date="2011-01" db="EMBL/GenBank/DDBJ databases">
        <title>Whole genome sequence of Amphibacillus xylinus NBRC 15112.</title>
        <authorList>
            <person name="Nakazawa H."/>
            <person name="Katano Y."/>
            <person name="Nakamura S."/>
            <person name="Sasagawa M."/>
            <person name="Fukada J."/>
            <person name="Arai T."/>
            <person name="Sasakura N."/>
            <person name="Mochizuki D."/>
            <person name="Hosoyama A."/>
            <person name="Harada K."/>
            <person name="Horikawa H."/>
            <person name="Kato Y."/>
            <person name="Harada T."/>
            <person name="Sasaki K."/>
            <person name="Sekiguchi M."/>
            <person name="Hodoyama M."/>
            <person name="Nishiko R."/>
            <person name="Narita H."/>
            <person name="Hanamaki A."/>
            <person name="Hata C."/>
            <person name="Konno Y."/>
            <person name="Niimura Y."/>
            <person name="Yamazaki S."/>
            <person name="Fujita N."/>
        </authorList>
    </citation>
    <scope>NUCLEOTIDE SEQUENCE [LARGE SCALE GENOMIC DNA]</scope>
    <source>
        <strain evidence="9">ATCC 51415 / DSM 6626 / JCM 7361 / LMG 17667 / NBRC 15112 / Ep01</strain>
    </source>
</reference>
<dbReference type="GO" id="GO:0005737">
    <property type="term" value="C:cytoplasm"/>
    <property type="evidence" value="ECO:0007669"/>
    <property type="project" value="UniProtKB-SubCell"/>
</dbReference>
<comment type="similarity">
    <text evidence="5">Belongs to the RimM family.</text>
</comment>
<dbReference type="InterPro" id="IPR002676">
    <property type="entry name" value="RimM_N"/>
</dbReference>
<dbReference type="SUPFAM" id="SSF50346">
    <property type="entry name" value="PRC-barrel domain"/>
    <property type="match status" value="1"/>
</dbReference>
<dbReference type="Pfam" id="PF05239">
    <property type="entry name" value="PRC"/>
    <property type="match status" value="1"/>
</dbReference>
<dbReference type="KEGG" id="axl:AXY_15220"/>
<evidence type="ECO:0000256" key="4">
    <source>
        <dbReference type="ARBA" id="ARBA00023186"/>
    </source>
</evidence>
<comment type="function">
    <text evidence="5">An accessory protein needed during the final step in the assembly of 30S ribosomal subunit, possibly for assembly of the head region. Essential for efficient processing of 16S rRNA. May be needed both before and after RbfA during the maturation of 16S rRNA. It has affinity for free ribosomal 30S subunits but not for 70S ribosomes.</text>
</comment>
<comment type="domain">
    <text evidence="5">The PRC barrel domain binds ribosomal protein uS19.</text>
</comment>
<evidence type="ECO:0000256" key="1">
    <source>
        <dbReference type="ARBA" id="ARBA00022490"/>
    </source>
</evidence>
<dbReference type="InterPro" id="IPR027275">
    <property type="entry name" value="PRC-brl_dom"/>
</dbReference>
<dbReference type="InterPro" id="IPR009000">
    <property type="entry name" value="Transl_B-barrel_sf"/>
</dbReference>
<keyword evidence="4 5" id="KW-0143">Chaperone</keyword>
<evidence type="ECO:0000256" key="5">
    <source>
        <dbReference type="HAMAP-Rule" id="MF_00014"/>
    </source>
</evidence>
<dbReference type="InterPro" id="IPR011033">
    <property type="entry name" value="PRC_barrel-like_sf"/>
</dbReference>
<dbReference type="GO" id="GO:0042274">
    <property type="term" value="P:ribosomal small subunit biogenesis"/>
    <property type="evidence" value="ECO:0007669"/>
    <property type="project" value="UniProtKB-UniRule"/>
</dbReference>
<feature type="domain" description="PRC-barrel" evidence="7">
    <location>
        <begin position="96"/>
        <end position="169"/>
    </location>
</feature>
<dbReference type="Gene3D" id="2.40.30.60">
    <property type="entry name" value="RimM"/>
    <property type="match status" value="1"/>
</dbReference>
<evidence type="ECO:0000313" key="8">
    <source>
        <dbReference type="EMBL" id="BAM47654.1"/>
    </source>
</evidence>
<dbReference type="Gene3D" id="2.30.30.240">
    <property type="entry name" value="PRC-barrel domain"/>
    <property type="match status" value="1"/>
</dbReference>
<dbReference type="HOGENOM" id="CLU_077636_3_1_9"/>
<evidence type="ECO:0000313" key="9">
    <source>
        <dbReference type="Proteomes" id="UP000006294"/>
    </source>
</evidence>
<dbReference type="InterPro" id="IPR011961">
    <property type="entry name" value="RimM"/>
</dbReference>
<evidence type="ECO:0000259" key="7">
    <source>
        <dbReference type="Pfam" id="PF05239"/>
    </source>
</evidence>
<dbReference type="GO" id="GO:0006364">
    <property type="term" value="P:rRNA processing"/>
    <property type="evidence" value="ECO:0007669"/>
    <property type="project" value="UniProtKB-UniRule"/>
</dbReference>
<sequence>MEFFNVGKIVNTHGIKGEVKVVRITDFDQRFQPGNQLYLFLPNQTTPIKLMIERHRKHKQFDMLTFKGYYSINDVEHFKQGMLKISEADLHPLEEGSYYYHEIIGCEVVTTSGEKLGPVAEVLAPGANDVWVVKRKNQKDLLIPYIDDIVKEVNIEQKQITIEPMEGLLS</sequence>
<dbReference type="AlphaFoldDB" id="K0IYY0"/>
<dbReference type="HAMAP" id="MF_00014">
    <property type="entry name" value="Ribosome_mat_RimM"/>
    <property type="match status" value="1"/>
</dbReference>
<dbReference type="InterPro" id="IPR036976">
    <property type="entry name" value="RimM_N_sf"/>
</dbReference>
<name>K0IYY0_AMPXN</name>
<keyword evidence="1 5" id="KW-0963">Cytoplasm</keyword>
<keyword evidence="9" id="KW-1185">Reference proteome</keyword>
<dbReference type="GO" id="GO:0043022">
    <property type="term" value="F:ribosome binding"/>
    <property type="evidence" value="ECO:0007669"/>
    <property type="project" value="InterPro"/>
</dbReference>
<dbReference type="OrthoDB" id="9810331at2"/>
<evidence type="ECO:0000256" key="2">
    <source>
        <dbReference type="ARBA" id="ARBA00022517"/>
    </source>
</evidence>